<dbReference type="HOGENOM" id="CLU_054456_0_2_2"/>
<comment type="pathway">
    <text evidence="5">Amino-acid biosynthesis; L-methionine biosynthesis via salvage pathway; S-methyl-5-thio-alpha-D-ribose 1-phosphate from S-methyl-5'-thioadenosine (phosphorylase route): step 1/1.</text>
</comment>
<dbReference type="KEGG" id="cma:Cmaq_1577"/>
<comment type="subunit">
    <text evidence="4 5">Homohexamer. Dimer of a homotrimer.</text>
</comment>
<evidence type="ECO:0000256" key="4">
    <source>
        <dbReference type="ARBA" id="ARBA00063054"/>
    </source>
</evidence>
<dbReference type="AlphaFoldDB" id="A8M9S9"/>
<dbReference type="UniPathway" id="UPA00904">
    <property type="reaction ID" value="UER00873"/>
</dbReference>
<dbReference type="GO" id="GO:0006166">
    <property type="term" value="P:purine ribonucleoside salvage"/>
    <property type="evidence" value="ECO:0007669"/>
    <property type="project" value="UniProtKB-KW"/>
</dbReference>
<dbReference type="CDD" id="cd09010">
    <property type="entry name" value="MTAP_SsMTAPII_like_MTIP"/>
    <property type="match status" value="1"/>
</dbReference>
<dbReference type="OrthoDB" id="7681at2157"/>
<dbReference type="InterPro" id="IPR000845">
    <property type="entry name" value="Nucleoside_phosphorylase_d"/>
</dbReference>
<comment type="catalytic activity">
    <reaction evidence="5">
        <text>S-methyl-5'-thioadenosine + phosphate = 5-(methylsulfanyl)-alpha-D-ribose 1-phosphate + adenine</text>
        <dbReference type="Rhea" id="RHEA:11852"/>
        <dbReference type="ChEBI" id="CHEBI:16708"/>
        <dbReference type="ChEBI" id="CHEBI:17509"/>
        <dbReference type="ChEBI" id="CHEBI:43474"/>
        <dbReference type="ChEBI" id="CHEBI:58533"/>
        <dbReference type="EC" id="2.4.2.28"/>
    </reaction>
</comment>
<evidence type="ECO:0000259" key="6">
    <source>
        <dbReference type="Pfam" id="PF01048"/>
    </source>
</evidence>
<keyword evidence="2 5" id="KW-0808">Transferase</keyword>
<accession>A8M9S9</accession>
<dbReference type="Proteomes" id="UP000001137">
    <property type="component" value="Chromosome"/>
</dbReference>
<evidence type="ECO:0000256" key="1">
    <source>
        <dbReference type="ARBA" id="ARBA00022676"/>
    </source>
</evidence>
<evidence type="ECO:0000256" key="5">
    <source>
        <dbReference type="HAMAP-Rule" id="MF_01963"/>
    </source>
</evidence>
<feature type="binding site" evidence="5">
    <location>
        <begin position="109"/>
        <end position="110"/>
    </location>
    <ligand>
        <name>phosphate</name>
        <dbReference type="ChEBI" id="CHEBI:43474"/>
    </ligand>
</feature>
<feature type="domain" description="Nucleoside phosphorylase" evidence="6">
    <location>
        <begin position="28"/>
        <end position="266"/>
    </location>
</feature>
<dbReference type="EC" id="2.4.2.28" evidence="5"/>
<evidence type="ECO:0000256" key="3">
    <source>
        <dbReference type="ARBA" id="ARBA00022726"/>
    </source>
</evidence>
<feature type="binding site" evidence="5">
    <location>
        <begin position="232"/>
        <end position="234"/>
    </location>
    <ligand>
        <name>substrate</name>
    </ligand>
</feature>
<dbReference type="Pfam" id="PF01048">
    <property type="entry name" value="PNP_UDP_1"/>
    <property type="match status" value="1"/>
</dbReference>
<dbReference type="PANTHER" id="PTHR42679:SF3">
    <property type="entry name" value="S-METHYL-5'-THIOADENOSINE PHOSPHORYLASE"/>
    <property type="match status" value="1"/>
</dbReference>
<dbReference type="GO" id="GO:0019509">
    <property type="term" value="P:L-methionine salvage from methylthioadenosine"/>
    <property type="evidence" value="ECO:0007669"/>
    <property type="project" value="UniProtKB-UniRule"/>
</dbReference>
<feature type="binding site" evidence="5">
    <location>
        <position position="209"/>
    </location>
    <ligand>
        <name>phosphate</name>
        <dbReference type="ChEBI" id="CHEBI:43474"/>
    </ligand>
</feature>
<dbReference type="EMBL" id="CP000852">
    <property type="protein sequence ID" value="ABW02400.1"/>
    <property type="molecule type" value="Genomic_DNA"/>
</dbReference>
<reference evidence="7 8" key="1">
    <citation type="submission" date="2007-10" db="EMBL/GenBank/DDBJ databases">
        <title>Complete sequence of Caldivirga maquilingensis IC-167.</title>
        <authorList>
            <consortium name="US DOE Joint Genome Institute"/>
            <person name="Copeland A."/>
            <person name="Lucas S."/>
            <person name="Lapidus A."/>
            <person name="Barry K."/>
            <person name="Glavina del Rio T."/>
            <person name="Dalin E."/>
            <person name="Tice H."/>
            <person name="Pitluck S."/>
            <person name="Saunders E."/>
            <person name="Brettin T."/>
            <person name="Bruce D."/>
            <person name="Detter J.C."/>
            <person name="Han C."/>
            <person name="Schmutz J."/>
            <person name="Larimer F."/>
            <person name="Land M."/>
            <person name="Hauser L."/>
            <person name="Kyrpides N."/>
            <person name="Ivanova N."/>
            <person name="Biddle J.F."/>
            <person name="Zhang Z."/>
            <person name="Fitz-Gibbon S.T."/>
            <person name="Lowe T.M."/>
            <person name="Saltikov C."/>
            <person name="House C.H."/>
            <person name="Richardson P."/>
        </authorList>
    </citation>
    <scope>NUCLEOTIDE SEQUENCE [LARGE SCALE GENOMIC DNA]</scope>
    <source>
        <strain evidence="8">ATCC 700844 / DSM 13496 / JCM 10307 / IC-167</strain>
    </source>
</reference>
<dbReference type="HAMAP" id="MF_01963">
    <property type="entry name" value="MTAP"/>
    <property type="match status" value="1"/>
</dbReference>
<dbReference type="eggNOG" id="arCOG01327">
    <property type="taxonomic scope" value="Archaea"/>
</dbReference>
<evidence type="ECO:0000313" key="7">
    <source>
        <dbReference type="EMBL" id="ABW02400.1"/>
    </source>
</evidence>
<dbReference type="GO" id="GO:0017061">
    <property type="term" value="F:S-methyl-5-thioadenosine phosphorylase activity"/>
    <property type="evidence" value="ECO:0007669"/>
    <property type="project" value="UniProtKB-UniRule"/>
</dbReference>
<dbReference type="SUPFAM" id="SSF53167">
    <property type="entry name" value="Purine and uridine phosphorylases"/>
    <property type="match status" value="1"/>
</dbReference>
<dbReference type="InterPro" id="IPR010044">
    <property type="entry name" value="MTAP"/>
</dbReference>
<feature type="binding site" evidence="5">
    <location>
        <position position="34"/>
    </location>
    <ligand>
        <name>phosphate</name>
        <dbReference type="ChEBI" id="CHEBI:43474"/>
    </ligand>
</feature>
<dbReference type="InterPro" id="IPR018099">
    <property type="entry name" value="Purine_phosphorylase-2_CS"/>
</dbReference>
<dbReference type="GO" id="GO:0005829">
    <property type="term" value="C:cytosol"/>
    <property type="evidence" value="ECO:0007669"/>
    <property type="project" value="TreeGrafter"/>
</dbReference>
<organism evidence="7 8">
    <name type="scientific">Caldivirga maquilingensis (strain ATCC 700844 / DSM 13496 / JCM 10307 / IC-167)</name>
    <dbReference type="NCBI Taxonomy" id="397948"/>
    <lineage>
        <taxon>Archaea</taxon>
        <taxon>Thermoproteota</taxon>
        <taxon>Thermoprotei</taxon>
        <taxon>Thermoproteales</taxon>
        <taxon>Thermoproteaceae</taxon>
        <taxon>Caldivirga</taxon>
    </lineage>
</organism>
<dbReference type="PROSITE" id="PS01240">
    <property type="entry name" value="PNP_MTAP_2"/>
    <property type="match status" value="1"/>
</dbReference>
<feature type="site" description="Important for substrate specificity" evidence="5">
    <location>
        <position position="244"/>
    </location>
</feature>
<keyword evidence="1 5" id="KW-0328">Glycosyltransferase</keyword>
<dbReference type="GeneID" id="5709024"/>
<keyword evidence="8" id="KW-1185">Reference proteome</keyword>
<feature type="binding site" evidence="5">
    <location>
        <begin position="76"/>
        <end position="77"/>
    </location>
    <ligand>
        <name>phosphate</name>
        <dbReference type="ChEBI" id="CHEBI:43474"/>
    </ligand>
</feature>
<feature type="site" description="Important for substrate specificity" evidence="5">
    <location>
        <position position="189"/>
    </location>
</feature>
<feature type="binding site" evidence="5">
    <location>
        <position position="208"/>
    </location>
    <ligand>
        <name>substrate</name>
    </ligand>
</feature>
<dbReference type="PANTHER" id="PTHR42679">
    <property type="entry name" value="S-METHYL-5'-THIOADENOSINE PHOSPHORYLASE"/>
    <property type="match status" value="1"/>
</dbReference>
<dbReference type="RefSeq" id="WP_012186619.1">
    <property type="nucleotide sequence ID" value="NC_009954.1"/>
</dbReference>
<dbReference type="STRING" id="397948.Cmaq_1577"/>
<evidence type="ECO:0000313" key="8">
    <source>
        <dbReference type="Proteomes" id="UP000001137"/>
    </source>
</evidence>
<gene>
    <name evidence="5" type="primary">mtnP</name>
    <name evidence="7" type="ordered locus">Cmaq_1577</name>
</gene>
<proteinExistence type="inferred from homology"/>
<protein>
    <recommendedName>
        <fullName evidence="5">S-methyl-5'-thioadenosine phosphorylase</fullName>
        <ecNumber evidence="5">2.4.2.28</ecNumber>
    </recommendedName>
    <alternativeName>
        <fullName evidence="5">5'-methylthioadenosine phosphorylase</fullName>
        <shortName evidence="5">MTA phosphorylase</shortName>
        <shortName evidence="5">MTAP</shortName>
    </alternativeName>
</protein>
<sequence>MRLIKISGEGISSGEVSESELGVGKPYVAVIGGSGLYDPGIFEEPVEVQLHTPYGLPSDNVIIGRVKGEWVAFLPRHGRGHRYPPHKIPYRANIWALKALGARVILSISAVGSLRQDYAPGDFVVPDQFVDMTKNREYTFYDGPRVCHVQIGLEPFSNDLRRLIIESASKYNKTHDSGCYVCIEGPRFSTKAESRIWRDVYGCDIIGMTLVPEVNLARELGMCYALLAVITDYDIWVPHQPVTAELVEKTMGEKLDLAKRVMTEVIPRIPKDVHLKCQETLKNACV</sequence>
<comment type="function">
    <text evidence="5">Catalyzes the reversible phosphorylation of S-methyl-5'-thioadenosine (MTA) to adenine and 5-methylthioribose-1-phosphate. Involved in the breakdown of MTA, a major by-product of polyamine biosynthesis. Responsible for the first step in the methionine salvage pathway after MTA has been generated from S-adenosylmethionine. Has broad substrate specificity with 6-aminopurine nucleosides as preferred substrates.</text>
</comment>
<dbReference type="NCBIfam" id="NF006334">
    <property type="entry name" value="PRK08564.1"/>
    <property type="match status" value="1"/>
</dbReference>
<name>A8M9S9_CALMQ</name>
<evidence type="ECO:0000256" key="2">
    <source>
        <dbReference type="ARBA" id="ARBA00022679"/>
    </source>
</evidence>
<keyword evidence="3 5" id="KW-0660">Purine salvage</keyword>
<comment type="similarity">
    <text evidence="5">Belongs to the PNP/MTAP phosphorylase family. MTAP subfamily.</text>
</comment>
<dbReference type="NCBIfam" id="TIGR01694">
    <property type="entry name" value="MTAP"/>
    <property type="match status" value="1"/>
</dbReference>
<dbReference type="InterPro" id="IPR035994">
    <property type="entry name" value="Nucleoside_phosphorylase_sf"/>
</dbReference>
<dbReference type="FunFam" id="3.40.50.1580:FF:000012">
    <property type="entry name" value="Probable 6-oxopurine nucleoside phosphorylase"/>
    <property type="match status" value="1"/>
</dbReference>
<dbReference type="Gene3D" id="3.40.50.1580">
    <property type="entry name" value="Nucleoside phosphorylase domain"/>
    <property type="match status" value="1"/>
</dbReference>